<dbReference type="EMBL" id="KN714707">
    <property type="protein sequence ID" value="KUI58015.1"/>
    <property type="molecule type" value="Genomic_DNA"/>
</dbReference>
<keyword evidence="3" id="KW-0418">Kinase</keyword>
<name>A0A194V230_CYTMA</name>
<feature type="compositionally biased region" description="Basic and acidic residues" evidence="1">
    <location>
        <begin position="498"/>
        <end position="513"/>
    </location>
</feature>
<dbReference type="STRING" id="694573.A0A194V230"/>
<feature type="compositionally biased region" description="Polar residues" evidence="1">
    <location>
        <begin position="550"/>
        <end position="559"/>
    </location>
</feature>
<dbReference type="GO" id="GO:0004674">
    <property type="term" value="F:protein serine/threonine kinase activity"/>
    <property type="evidence" value="ECO:0007669"/>
    <property type="project" value="TreeGrafter"/>
</dbReference>
<evidence type="ECO:0000256" key="1">
    <source>
        <dbReference type="SAM" id="MobiDB-lite"/>
    </source>
</evidence>
<proteinExistence type="predicted"/>
<evidence type="ECO:0000313" key="3">
    <source>
        <dbReference type="EMBL" id="KUI58015.1"/>
    </source>
</evidence>
<dbReference type="Gene3D" id="1.10.510.10">
    <property type="entry name" value="Transferase(Phosphotransferase) domain 1"/>
    <property type="match status" value="1"/>
</dbReference>
<dbReference type="AlphaFoldDB" id="A0A194V230"/>
<dbReference type="Pfam" id="PF00069">
    <property type="entry name" value="Pkinase"/>
    <property type="match status" value="1"/>
</dbReference>
<protein>
    <submittedName>
        <fullName evidence="3">Mitogen-activated protein kinase kinase 1</fullName>
    </submittedName>
</protein>
<dbReference type="SUPFAM" id="SSF56112">
    <property type="entry name" value="Protein kinase-like (PK-like)"/>
    <property type="match status" value="1"/>
</dbReference>
<organism evidence="3 4">
    <name type="scientific">Cytospora mali</name>
    <name type="common">Apple Valsa canker fungus</name>
    <name type="synonym">Valsa mali</name>
    <dbReference type="NCBI Taxonomy" id="578113"/>
    <lineage>
        <taxon>Eukaryota</taxon>
        <taxon>Fungi</taxon>
        <taxon>Dikarya</taxon>
        <taxon>Ascomycota</taxon>
        <taxon>Pezizomycotina</taxon>
        <taxon>Sordariomycetes</taxon>
        <taxon>Sordariomycetidae</taxon>
        <taxon>Diaporthales</taxon>
        <taxon>Cytosporaceae</taxon>
        <taxon>Cytospora</taxon>
    </lineage>
</organism>
<feature type="domain" description="Protein kinase" evidence="2">
    <location>
        <begin position="162"/>
        <end position="543"/>
    </location>
</feature>
<feature type="compositionally biased region" description="Polar residues" evidence="1">
    <location>
        <begin position="532"/>
        <end position="542"/>
    </location>
</feature>
<keyword evidence="3" id="KW-0808">Transferase</keyword>
<evidence type="ECO:0000313" key="4">
    <source>
        <dbReference type="Proteomes" id="UP000078576"/>
    </source>
</evidence>
<gene>
    <name evidence="3" type="ORF">VP1G_05309</name>
</gene>
<dbReference type="OrthoDB" id="9992527at2759"/>
<accession>A0A194V230</accession>
<dbReference type="PROSITE" id="PS50011">
    <property type="entry name" value="PROTEIN_KINASE_DOM"/>
    <property type="match status" value="1"/>
</dbReference>
<sequence>MEDDAFARFRDVVRETRKTGQTAQGDDSVDRASYVSEHVLREYWDEAHVNEILYATSELPFVLPKDVIRAKYPQTLSIIVYISGKDRSYVHYMRQFIKHAKDDASLPLEKRPFFLSDVDKDFYDAFYEHQWKFCPVSLGPSSIYDKRLHPKQVLPFSRKGEPVSSRKIGRDTTVYCVKVHPFGQLRIPESSHNLVTLKVFPSDAAAMYYKEIKAYTSLNNFTNCENILRCLGSYHTKSPDGSGDIHVIILENADKGTLLDLYRKNNPPITFEETKTFWKELCEVAFGLEVIHHTPAEEVTGTSIVHQDMKPSNIFAFSRQSDSKDEFNILLKIGDFGMSHVRGAGSRRRNSLGYDNGSTRTYSPPELHWGDDVSYRVGPLADTWSFGCVLLEAAVWVAFGERGRTEFQQRRRLENEKNPRQRILGRLDSFHNGTTRLEAVADVVCLIEQHARETQQRQGTKLCDSDDKEDNIRVPGRGHRQPSITCVSSIDDDDTNWDDLKHPRARTSHESDNTQHAVQQQPFQPKPPVRAQTANTFSTESTITRDKLQGPSQPLQETEPTFPLLTIEGVNELRSQGGYTKYPRNLDGQEQAMPWLRNRDHDADDDGLDVTFTSNWEEMRHDRRTDNLVTFVKNNFDKSGGRCFIEKSLHAVITKVIERLPEKGGTKRKLVDRLSRKNKGRPTSIYILTNGVWDSKIQGVCGADTPIRQLIRVLQDRNLHRSQVAIQFIHFGNDERGSERLKWLDDELGKDYPGFDIVDHKDSTGGVWPMLVGSLDEGIDLEVNPKEDTNCFH</sequence>
<dbReference type="InterPro" id="IPR011009">
    <property type="entry name" value="Kinase-like_dom_sf"/>
</dbReference>
<dbReference type="PANTHER" id="PTHR24359">
    <property type="entry name" value="SERINE/THREONINE-PROTEIN KINASE SBK1"/>
    <property type="match status" value="1"/>
</dbReference>
<dbReference type="GO" id="GO:0005524">
    <property type="term" value="F:ATP binding"/>
    <property type="evidence" value="ECO:0007669"/>
    <property type="project" value="InterPro"/>
</dbReference>
<dbReference type="Proteomes" id="UP000078576">
    <property type="component" value="Unassembled WGS sequence"/>
</dbReference>
<feature type="region of interest" description="Disordered" evidence="1">
    <location>
        <begin position="455"/>
        <end position="561"/>
    </location>
</feature>
<keyword evidence="4" id="KW-1185">Reference proteome</keyword>
<dbReference type="PANTHER" id="PTHR24359:SF1">
    <property type="entry name" value="INHIBITOR OF NUCLEAR FACTOR KAPPA-B KINASE EPSILON SUBUNIT HOMOLOG 1-RELATED"/>
    <property type="match status" value="1"/>
</dbReference>
<dbReference type="SMART" id="SM00220">
    <property type="entry name" value="S_TKc"/>
    <property type="match status" value="1"/>
</dbReference>
<dbReference type="CDD" id="cd00180">
    <property type="entry name" value="PKc"/>
    <property type="match status" value="1"/>
</dbReference>
<evidence type="ECO:0000259" key="2">
    <source>
        <dbReference type="PROSITE" id="PS50011"/>
    </source>
</evidence>
<reference evidence="4" key="1">
    <citation type="submission" date="2014-12" db="EMBL/GenBank/DDBJ databases">
        <title>Genome Sequence of Valsa Canker Pathogens Uncovers a Specific Adaption of Colonization on Woody Bark.</title>
        <authorList>
            <person name="Yin Z."/>
            <person name="Liu H."/>
            <person name="Gao X."/>
            <person name="Li Z."/>
            <person name="Song N."/>
            <person name="Ke X."/>
            <person name="Dai Q."/>
            <person name="Wu Y."/>
            <person name="Sun Y."/>
            <person name="Xu J.-R."/>
            <person name="Kang Z.K."/>
            <person name="Wang L."/>
            <person name="Huang L."/>
        </authorList>
    </citation>
    <scope>NUCLEOTIDE SEQUENCE [LARGE SCALE GENOMIC DNA]</scope>
    <source>
        <strain evidence="4">SXYL134</strain>
    </source>
</reference>
<dbReference type="InterPro" id="IPR000719">
    <property type="entry name" value="Prot_kinase_dom"/>
</dbReference>